<sequence>MSTESFSSSNWAFLESIRQHLLHDDFEIQETFLANVAQLDAPLHNSPSTSSSSSAHFVVEGSGNTMGVMNHALETSNKFELPVGTVQSPFCGRHFRGVRRRPWGKYAAEIRDPKKNGARIWLGTYETAENAGLAYDRAAFKMRGSKAKLNFPHLIGTHDSEPGRVAPKRCSPEPLSSSVSSSDGSGSPMLKRRRNLVSSPAKAKLEVADEQLQLNPFSFGSHLLLNELYTFDDLFAKANNIVYSKKEQRLFSPFFPL</sequence>
<protein>
    <recommendedName>
        <fullName evidence="8">AP2/ERF domain-containing protein</fullName>
    </recommendedName>
</protein>
<dbReference type="GO" id="GO:0009873">
    <property type="term" value="P:ethylene-activated signaling pathway"/>
    <property type="evidence" value="ECO:0007669"/>
    <property type="project" value="InterPro"/>
</dbReference>
<dbReference type="Pfam" id="PF00847">
    <property type="entry name" value="AP2"/>
    <property type="match status" value="1"/>
</dbReference>
<accession>A0A540MSE8</accession>
<gene>
    <name evidence="9" type="ORF">C1H46_013186</name>
</gene>
<dbReference type="AlphaFoldDB" id="A0A540MSE8"/>
<evidence type="ECO:0000256" key="7">
    <source>
        <dbReference type="SAM" id="MobiDB-lite"/>
    </source>
</evidence>
<proteinExistence type="inferred from homology"/>
<evidence type="ECO:0000259" key="8">
    <source>
        <dbReference type="PROSITE" id="PS51032"/>
    </source>
</evidence>
<feature type="compositionally biased region" description="Low complexity" evidence="7">
    <location>
        <begin position="176"/>
        <end position="187"/>
    </location>
</feature>
<evidence type="ECO:0000256" key="6">
    <source>
        <dbReference type="ARBA" id="ARBA00024343"/>
    </source>
</evidence>
<dbReference type="GO" id="GO:0003700">
    <property type="term" value="F:DNA-binding transcription factor activity"/>
    <property type="evidence" value="ECO:0007669"/>
    <property type="project" value="InterPro"/>
</dbReference>
<keyword evidence="5" id="KW-0539">Nucleus</keyword>
<reference evidence="9 10" key="1">
    <citation type="journal article" date="2019" name="G3 (Bethesda)">
        <title>Sequencing of a Wild Apple (Malus baccata) Genome Unravels the Differences Between Cultivated and Wild Apple Species Regarding Disease Resistance and Cold Tolerance.</title>
        <authorList>
            <person name="Chen X."/>
        </authorList>
    </citation>
    <scope>NUCLEOTIDE SEQUENCE [LARGE SCALE GENOMIC DNA]</scope>
    <source>
        <strain evidence="10">cv. Shandingzi</strain>
        <tissue evidence="9">Leaves</tissue>
    </source>
</reference>
<dbReference type="Proteomes" id="UP000315295">
    <property type="component" value="Unassembled WGS sequence"/>
</dbReference>
<keyword evidence="4" id="KW-0804">Transcription</keyword>
<dbReference type="STRING" id="106549.A0A540MSE8"/>
<dbReference type="InterPro" id="IPR044808">
    <property type="entry name" value="ERF_plant"/>
</dbReference>
<evidence type="ECO:0000313" key="9">
    <source>
        <dbReference type="EMBL" id="TQE01163.1"/>
    </source>
</evidence>
<comment type="caution">
    <text evidence="9">The sequence shown here is derived from an EMBL/GenBank/DDBJ whole genome shotgun (WGS) entry which is preliminary data.</text>
</comment>
<feature type="domain" description="AP2/ERF" evidence="8">
    <location>
        <begin position="94"/>
        <end position="152"/>
    </location>
</feature>
<dbReference type="GO" id="GO:0005634">
    <property type="term" value="C:nucleus"/>
    <property type="evidence" value="ECO:0007669"/>
    <property type="project" value="UniProtKB-SubCell"/>
</dbReference>
<dbReference type="SUPFAM" id="SSF54171">
    <property type="entry name" value="DNA-binding domain"/>
    <property type="match status" value="1"/>
</dbReference>
<dbReference type="CDD" id="cd00018">
    <property type="entry name" value="AP2"/>
    <property type="match status" value="1"/>
</dbReference>
<dbReference type="PROSITE" id="PS51032">
    <property type="entry name" value="AP2_ERF"/>
    <property type="match status" value="1"/>
</dbReference>
<dbReference type="PANTHER" id="PTHR31190">
    <property type="entry name" value="DNA-BINDING DOMAIN"/>
    <property type="match status" value="1"/>
</dbReference>
<feature type="region of interest" description="Disordered" evidence="7">
    <location>
        <begin position="153"/>
        <end position="193"/>
    </location>
</feature>
<evidence type="ECO:0000256" key="4">
    <source>
        <dbReference type="ARBA" id="ARBA00023163"/>
    </source>
</evidence>
<dbReference type="FunFam" id="3.30.730.10:FF:000001">
    <property type="entry name" value="Ethylene-responsive transcription factor 2"/>
    <property type="match status" value="1"/>
</dbReference>
<evidence type="ECO:0000256" key="5">
    <source>
        <dbReference type="ARBA" id="ARBA00023242"/>
    </source>
</evidence>
<keyword evidence="10" id="KW-1185">Reference proteome</keyword>
<dbReference type="InterPro" id="IPR001471">
    <property type="entry name" value="AP2/ERF_dom"/>
</dbReference>
<comment type="subcellular location">
    <subcellularLocation>
        <location evidence="1">Nucleus</location>
    </subcellularLocation>
</comment>
<dbReference type="EMBL" id="VIEB01000200">
    <property type="protein sequence ID" value="TQE01163.1"/>
    <property type="molecule type" value="Genomic_DNA"/>
</dbReference>
<evidence type="ECO:0000256" key="1">
    <source>
        <dbReference type="ARBA" id="ARBA00004123"/>
    </source>
</evidence>
<dbReference type="InterPro" id="IPR036955">
    <property type="entry name" value="AP2/ERF_dom_sf"/>
</dbReference>
<dbReference type="PRINTS" id="PR00367">
    <property type="entry name" value="ETHRSPELEMNT"/>
</dbReference>
<keyword evidence="2" id="KW-0805">Transcription regulation</keyword>
<dbReference type="GO" id="GO:0003677">
    <property type="term" value="F:DNA binding"/>
    <property type="evidence" value="ECO:0007669"/>
    <property type="project" value="UniProtKB-KW"/>
</dbReference>
<evidence type="ECO:0000256" key="2">
    <source>
        <dbReference type="ARBA" id="ARBA00023015"/>
    </source>
</evidence>
<keyword evidence="3" id="KW-0238">DNA-binding</keyword>
<evidence type="ECO:0000256" key="3">
    <source>
        <dbReference type="ARBA" id="ARBA00023125"/>
    </source>
</evidence>
<dbReference type="InterPro" id="IPR016177">
    <property type="entry name" value="DNA-bd_dom_sf"/>
</dbReference>
<dbReference type="Gene3D" id="3.30.730.10">
    <property type="entry name" value="AP2/ERF domain"/>
    <property type="match status" value="1"/>
</dbReference>
<comment type="similarity">
    <text evidence="6">Belongs to the AP2/ERF transcription factor family. ERF subfamily.</text>
</comment>
<evidence type="ECO:0000313" key="10">
    <source>
        <dbReference type="Proteomes" id="UP000315295"/>
    </source>
</evidence>
<dbReference type="SMART" id="SM00380">
    <property type="entry name" value="AP2"/>
    <property type="match status" value="1"/>
</dbReference>
<dbReference type="PANTHER" id="PTHR31190:SF102">
    <property type="entry name" value="AP2_ERF DOMAIN-CONTAINING PROTEIN"/>
    <property type="match status" value="1"/>
</dbReference>
<organism evidence="9 10">
    <name type="scientific">Malus baccata</name>
    <name type="common">Siberian crab apple</name>
    <name type="synonym">Pyrus baccata</name>
    <dbReference type="NCBI Taxonomy" id="106549"/>
    <lineage>
        <taxon>Eukaryota</taxon>
        <taxon>Viridiplantae</taxon>
        <taxon>Streptophyta</taxon>
        <taxon>Embryophyta</taxon>
        <taxon>Tracheophyta</taxon>
        <taxon>Spermatophyta</taxon>
        <taxon>Magnoliopsida</taxon>
        <taxon>eudicotyledons</taxon>
        <taxon>Gunneridae</taxon>
        <taxon>Pentapetalae</taxon>
        <taxon>rosids</taxon>
        <taxon>fabids</taxon>
        <taxon>Rosales</taxon>
        <taxon>Rosaceae</taxon>
        <taxon>Amygdaloideae</taxon>
        <taxon>Maleae</taxon>
        <taxon>Malus</taxon>
    </lineage>
</organism>
<name>A0A540MSE8_MALBA</name>